<dbReference type="EMBL" id="QNZH01000128">
    <property type="protein sequence ID" value="RTZ90508.1"/>
    <property type="molecule type" value="Genomic_DNA"/>
</dbReference>
<dbReference type="AlphaFoldDB" id="A0A432H411"/>
<gene>
    <name evidence="1" type="ORF">DSY93_04645</name>
</gene>
<evidence type="ECO:0000313" key="2">
    <source>
        <dbReference type="Proteomes" id="UP000288322"/>
    </source>
</evidence>
<comment type="caution">
    <text evidence="1">The sequence shown here is derived from an EMBL/GenBank/DDBJ whole genome shotgun (WGS) entry which is preliminary data.</text>
</comment>
<reference evidence="1 2" key="1">
    <citation type="submission" date="2018-06" db="EMBL/GenBank/DDBJ databases">
        <title>Combined omics and stable isotope probing to characterize newly discovered Mariana Back-Arc vent microbial communities.</title>
        <authorList>
            <person name="Trembath-Reichert E."/>
            <person name="Huber J.A."/>
        </authorList>
    </citation>
    <scope>NUCLEOTIDE SEQUENCE [LARGE SCALE GENOMIC DNA]</scope>
    <source>
        <strain evidence="1">MAG 151</strain>
    </source>
</reference>
<dbReference type="Proteomes" id="UP000288322">
    <property type="component" value="Unassembled WGS sequence"/>
</dbReference>
<accession>A0A432H411</accession>
<organism evidence="1 2">
    <name type="scientific">SAR324 cluster bacterium</name>
    <dbReference type="NCBI Taxonomy" id="2024889"/>
    <lineage>
        <taxon>Bacteria</taxon>
        <taxon>Deltaproteobacteria</taxon>
        <taxon>SAR324 cluster</taxon>
    </lineage>
</organism>
<protein>
    <submittedName>
        <fullName evidence="1">Pyridoxal-5'-phosphate-dependent protein subunit beta</fullName>
    </submittedName>
</protein>
<name>A0A432H411_9DELT</name>
<sequence>KQKSSLDSGETCVVLLTGNGLKDTNSAAKNIILPEKTINSLDEIS</sequence>
<evidence type="ECO:0000313" key="1">
    <source>
        <dbReference type="EMBL" id="RTZ90508.1"/>
    </source>
</evidence>
<proteinExistence type="predicted"/>
<feature type="non-terminal residue" evidence="1">
    <location>
        <position position="1"/>
    </location>
</feature>